<dbReference type="RefSeq" id="WP_193905674.1">
    <property type="nucleotide sequence ID" value="NZ_JADEXG010000011.1"/>
</dbReference>
<dbReference type="SUPFAM" id="SSF51011">
    <property type="entry name" value="Glycosyl hydrolase domain"/>
    <property type="match status" value="1"/>
</dbReference>
<dbReference type="CDD" id="cd11338">
    <property type="entry name" value="AmyAc_CMD"/>
    <property type="match status" value="1"/>
</dbReference>
<keyword evidence="2" id="KW-0326">Glycosidase</keyword>
<dbReference type="Gene3D" id="2.60.40.1180">
    <property type="entry name" value="Golgi alpha-mannosidase II"/>
    <property type="match status" value="1"/>
</dbReference>
<protein>
    <submittedName>
        <fullName evidence="4">DUF3459 domain-containing protein</fullName>
    </submittedName>
</protein>
<evidence type="ECO:0000256" key="2">
    <source>
        <dbReference type="ARBA" id="ARBA00023295"/>
    </source>
</evidence>
<gene>
    <name evidence="4" type="ORF">IQ241_06845</name>
</gene>
<sequence>MQVQTPDWVKHAVFYQIFPDRFARSTRPDLPPEMQVPLEPWNSPPTLQGYKGGDLWGVIDQLDYLQDLGVTAIYFTPIFRSASNHRYHTHDYYQVDPLLGGNEAFLDLLQAAHARDMKVVLDGVFNHSSRGFFYFNDVLENGPHSPWLDWFDIHDWPLSAYDGEKLANYRGWVDNRALPTFNHDNPQVQEYLMRIAEYWIRQGIDGWRLDVPFEVKTPGFWKVFRDRVKALNPEAYIVGEVWTDARQWLDGTQFDGVMNYLFTGPTLAFAGRDRVVKPLVELPDYLPYPPLDAQGYAEKIQTLLDLYDWEIQLTQLNLLSSHDIARALSVVDEDLASFELAVLLLMTFPGAPSIYYGDEVGLPGRLDPDCRRVFPQQPDWNQPLLQLHKDLIALRHAYPALRIGQYRTLAAEGLCYCFTRLLDDEMLVVAVNTGETAATLKISLDRPLPQKILYGQGEVTPRGQQNLILELPARKGLIAV</sequence>
<keyword evidence="5" id="KW-1185">Reference proteome</keyword>
<dbReference type="EMBL" id="JADEXG010000011">
    <property type="protein sequence ID" value="MBE9077016.1"/>
    <property type="molecule type" value="Genomic_DNA"/>
</dbReference>
<dbReference type="AlphaFoldDB" id="A0A8J7DL56"/>
<dbReference type="GO" id="GO:0005975">
    <property type="term" value="P:carbohydrate metabolic process"/>
    <property type="evidence" value="ECO:0007669"/>
    <property type="project" value="InterPro"/>
</dbReference>
<keyword evidence="1" id="KW-0378">Hydrolase</keyword>
<name>A0A8J7DL56_9CYAN</name>
<dbReference type="SUPFAM" id="SSF51445">
    <property type="entry name" value="(Trans)glycosidases"/>
    <property type="match status" value="1"/>
</dbReference>
<dbReference type="PANTHER" id="PTHR10357">
    <property type="entry name" value="ALPHA-AMYLASE FAMILY MEMBER"/>
    <property type="match status" value="1"/>
</dbReference>
<evidence type="ECO:0000313" key="4">
    <source>
        <dbReference type="EMBL" id="MBE9077016.1"/>
    </source>
</evidence>
<evidence type="ECO:0000259" key="3">
    <source>
        <dbReference type="SMART" id="SM00642"/>
    </source>
</evidence>
<organism evidence="4 5">
    <name type="scientific">Vasconcelosia minhoensis LEGE 07310</name>
    <dbReference type="NCBI Taxonomy" id="915328"/>
    <lineage>
        <taxon>Bacteria</taxon>
        <taxon>Bacillati</taxon>
        <taxon>Cyanobacteriota</taxon>
        <taxon>Cyanophyceae</taxon>
        <taxon>Nodosilineales</taxon>
        <taxon>Cymatolegaceae</taxon>
        <taxon>Vasconcelosia</taxon>
        <taxon>Vasconcelosia minhoensis</taxon>
    </lineage>
</organism>
<evidence type="ECO:0000256" key="1">
    <source>
        <dbReference type="ARBA" id="ARBA00022801"/>
    </source>
</evidence>
<dbReference type="Proteomes" id="UP000636505">
    <property type="component" value="Unassembled WGS sequence"/>
</dbReference>
<dbReference type="Gene3D" id="3.20.20.80">
    <property type="entry name" value="Glycosidases"/>
    <property type="match status" value="1"/>
</dbReference>
<accession>A0A8J7DL56</accession>
<dbReference type="SMART" id="SM00642">
    <property type="entry name" value="Aamy"/>
    <property type="match status" value="1"/>
</dbReference>
<reference evidence="4" key="1">
    <citation type="submission" date="2020-10" db="EMBL/GenBank/DDBJ databases">
        <authorList>
            <person name="Castelo-Branco R."/>
            <person name="Eusebio N."/>
            <person name="Adriana R."/>
            <person name="Vieira A."/>
            <person name="Brugerolle De Fraissinette N."/>
            <person name="Rezende De Castro R."/>
            <person name="Schneider M.P."/>
            <person name="Vasconcelos V."/>
            <person name="Leao P.N."/>
        </authorList>
    </citation>
    <scope>NUCLEOTIDE SEQUENCE</scope>
    <source>
        <strain evidence="4">LEGE 07310</strain>
    </source>
</reference>
<proteinExistence type="predicted"/>
<evidence type="ECO:0000313" key="5">
    <source>
        <dbReference type="Proteomes" id="UP000636505"/>
    </source>
</evidence>
<dbReference type="PANTHER" id="PTHR10357:SF210">
    <property type="entry name" value="MALTODEXTRIN GLUCOSIDASE"/>
    <property type="match status" value="1"/>
</dbReference>
<dbReference type="InterPro" id="IPR013780">
    <property type="entry name" value="Glyco_hydro_b"/>
</dbReference>
<feature type="domain" description="Glycosyl hydrolase family 13 catalytic" evidence="3">
    <location>
        <begin position="16"/>
        <end position="395"/>
    </location>
</feature>
<dbReference type="GO" id="GO:0016798">
    <property type="term" value="F:hydrolase activity, acting on glycosyl bonds"/>
    <property type="evidence" value="ECO:0007669"/>
    <property type="project" value="UniProtKB-KW"/>
</dbReference>
<dbReference type="InterPro" id="IPR006047">
    <property type="entry name" value="GH13_cat_dom"/>
</dbReference>
<comment type="caution">
    <text evidence="4">The sequence shown here is derived from an EMBL/GenBank/DDBJ whole genome shotgun (WGS) entry which is preliminary data.</text>
</comment>
<dbReference type="Pfam" id="PF00128">
    <property type="entry name" value="Alpha-amylase"/>
    <property type="match status" value="1"/>
</dbReference>
<dbReference type="InterPro" id="IPR017853">
    <property type="entry name" value="GH"/>
</dbReference>